<dbReference type="Proteomes" id="UP000001514">
    <property type="component" value="Unassembled WGS sequence"/>
</dbReference>
<dbReference type="HOGENOM" id="CLU_1868667_0_0_1"/>
<dbReference type="OMA" id="CIFKWAN"/>
<dbReference type="eggNOG" id="KOG2369">
    <property type="taxonomic scope" value="Eukaryota"/>
</dbReference>
<evidence type="ECO:0000313" key="2">
    <source>
        <dbReference type="Proteomes" id="UP000001514"/>
    </source>
</evidence>
<dbReference type="Gramene" id="EFJ28883">
    <property type="protein sequence ID" value="EFJ28883"/>
    <property type="gene ID" value="SELMODRAFT_410705"/>
</dbReference>
<protein>
    <submittedName>
        <fullName evidence="1">Uncharacterized protein</fullName>
    </submittedName>
</protein>
<dbReference type="EMBL" id="GL377578">
    <property type="protein sequence ID" value="EFJ28883.1"/>
    <property type="molecule type" value="Genomic_DNA"/>
</dbReference>
<dbReference type="KEGG" id="smo:SELMODRAFT_410705"/>
<accession>D8RFK9</accession>
<evidence type="ECO:0000313" key="1">
    <source>
        <dbReference type="EMBL" id="EFJ28883.1"/>
    </source>
</evidence>
<name>D8RFK9_SELML</name>
<gene>
    <name evidence="1" type="ORF">SELMODRAFT_410705</name>
</gene>
<dbReference type="AlphaFoldDB" id="D8RFK9"/>
<sequence length="137" mass="16065">MEVALKEHTLSYDDMTIPIPFNRCIFKWANESYHQWFSAKLPKKIFKFYNIYTKSEKCPIVELKEILHSEADFKYVDREGMVPSKSFKADGFTTTMRHGVPNNHCSLIRSNKVFLLLKDILDIKDEEKKLAVHAAQH</sequence>
<keyword evidence="2" id="KW-1185">Reference proteome</keyword>
<organism evidence="2">
    <name type="scientific">Selaginella moellendorffii</name>
    <name type="common">Spikemoss</name>
    <dbReference type="NCBI Taxonomy" id="88036"/>
    <lineage>
        <taxon>Eukaryota</taxon>
        <taxon>Viridiplantae</taxon>
        <taxon>Streptophyta</taxon>
        <taxon>Embryophyta</taxon>
        <taxon>Tracheophyta</taxon>
        <taxon>Lycopodiopsida</taxon>
        <taxon>Selaginellales</taxon>
        <taxon>Selaginellaceae</taxon>
        <taxon>Selaginella</taxon>
    </lineage>
</organism>
<proteinExistence type="predicted"/>
<dbReference type="InParanoid" id="D8RFK9"/>
<reference evidence="1 2" key="1">
    <citation type="journal article" date="2011" name="Science">
        <title>The Selaginella genome identifies genetic changes associated with the evolution of vascular plants.</title>
        <authorList>
            <person name="Banks J.A."/>
            <person name="Nishiyama T."/>
            <person name="Hasebe M."/>
            <person name="Bowman J.L."/>
            <person name="Gribskov M."/>
            <person name="dePamphilis C."/>
            <person name="Albert V.A."/>
            <person name="Aono N."/>
            <person name="Aoyama T."/>
            <person name="Ambrose B.A."/>
            <person name="Ashton N.W."/>
            <person name="Axtell M.J."/>
            <person name="Barker E."/>
            <person name="Barker M.S."/>
            <person name="Bennetzen J.L."/>
            <person name="Bonawitz N.D."/>
            <person name="Chapple C."/>
            <person name="Cheng C."/>
            <person name="Correa L.G."/>
            <person name="Dacre M."/>
            <person name="DeBarry J."/>
            <person name="Dreyer I."/>
            <person name="Elias M."/>
            <person name="Engstrom E.M."/>
            <person name="Estelle M."/>
            <person name="Feng L."/>
            <person name="Finet C."/>
            <person name="Floyd S.K."/>
            <person name="Frommer W.B."/>
            <person name="Fujita T."/>
            <person name="Gramzow L."/>
            <person name="Gutensohn M."/>
            <person name="Harholt J."/>
            <person name="Hattori M."/>
            <person name="Heyl A."/>
            <person name="Hirai T."/>
            <person name="Hiwatashi Y."/>
            <person name="Ishikawa M."/>
            <person name="Iwata M."/>
            <person name="Karol K.G."/>
            <person name="Koehler B."/>
            <person name="Kolukisaoglu U."/>
            <person name="Kubo M."/>
            <person name="Kurata T."/>
            <person name="Lalonde S."/>
            <person name="Li K."/>
            <person name="Li Y."/>
            <person name="Litt A."/>
            <person name="Lyons E."/>
            <person name="Manning G."/>
            <person name="Maruyama T."/>
            <person name="Michael T.P."/>
            <person name="Mikami K."/>
            <person name="Miyazaki S."/>
            <person name="Morinaga S."/>
            <person name="Murata T."/>
            <person name="Mueller-Roeber B."/>
            <person name="Nelson D.R."/>
            <person name="Obara M."/>
            <person name="Oguri Y."/>
            <person name="Olmstead R.G."/>
            <person name="Onodera N."/>
            <person name="Petersen B.L."/>
            <person name="Pils B."/>
            <person name="Prigge M."/>
            <person name="Rensing S.A."/>
            <person name="Riano-Pachon D.M."/>
            <person name="Roberts A.W."/>
            <person name="Sato Y."/>
            <person name="Scheller H.V."/>
            <person name="Schulz B."/>
            <person name="Schulz C."/>
            <person name="Shakirov E.V."/>
            <person name="Shibagaki N."/>
            <person name="Shinohara N."/>
            <person name="Shippen D.E."/>
            <person name="Soerensen I."/>
            <person name="Sotooka R."/>
            <person name="Sugimoto N."/>
            <person name="Sugita M."/>
            <person name="Sumikawa N."/>
            <person name="Tanurdzic M."/>
            <person name="Theissen G."/>
            <person name="Ulvskov P."/>
            <person name="Wakazuki S."/>
            <person name="Weng J.K."/>
            <person name="Willats W.W."/>
            <person name="Wipf D."/>
            <person name="Wolf P.G."/>
            <person name="Yang L."/>
            <person name="Zimmer A.D."/>
            <person name="Zhu Q."/>
            <person name="Mitros T."/>
            <person name="Hellsten U."/>
            <person name="Loque D."/>
            <person name="Otillar R."/>
            <person name="Salamov A."/>
            <person name="Schmutz J."/>
            <person name="Shapiro H."/>
            <person name="Lindquist E."/>
            <person name="Lucas S."/>
            <person name="Rokhsar D."/>
            <person name="Grigoriev I.V."/>
        </authorList>
    </citation>
    <scope>NUCLEOTIDE SEQUENCE [LARGE SCALE GENOMIC DNA]</scope>
</reference>